<keyword evidence="3" id="KW-1185">Reference proteome</keyword>
<feature type="region of interest" description="Disordered" evidence="1">
    <location>
        <begin position="1"/>
        <end position="110"/>
    </location>
</feature>
<protein>
    <submittedName>
        <fullName evidence="2">Uncharacterized protein</fullName>
    </submittedName>
</protein>
<dbReference type="AlphaFoldDB" id="A0ABD6EVR7"/>
<gene>
    <name evidence="2" type="ORF">AB6A40_010700</name>
</gene>
<feature type="compositionally biased region" description="Basic and acidic residues" evidence="1">
    <location>
        <begin position="1"/>
        <end position="11"/>
    </location>
</feature>
<organism evidence="2 3">
    <name type="scientific">Gnathostoma spinigerum</name>
    <dbReference type="NCBI Taxonomy" id="75299"/>
    <lineage>
        <taxon>Eukaryota</taxon>
        <taxon>Metazoa</taxon>
        <taxon>Ecdysozoa</taxon>
        <taxon>Nematoda</taxon>
        <taxon>Chromadorea</taxon>
        <taxon>Rhabditida</taxon>
        <taxon>Spirurina</taxon>
        <taxon>Gnathostomatomorpha</taxon>
        <taxon>Gnathostomatoidea</taxon>
        <taxon>Gnathostomatidae</taxon>
        <taxon>Gnathostoma</taxon>
    </lineage>
</organism>
<evidence type="ECO:0000313" key="2">
    <source>
        <dbReference type="EMBL" id="MFH4983991.1"/>
    </source>
</evidence>
<dbReference type="Proteomes" id="UP001608902">
    <property type="component" value="Unassembled WGS sequence"/>
</dbReference>
<comment type="caution">
    <text evidence="2">The sequence shown here is derived from an EMBL/GenBank/DDBJ whole genome shotgun (WGS) entry which is preliminary data.</text>
</comment>
<name>A0ABD6EVR7_9BILA</name>
<evidence type="ECO:0000313" key="3">
    <source>
        <dbReference type="Proteomes" id="UP001608902"/>
    </source>
</evidence>
<accession>A0ABD6EVR7</accession>
<evidence type="ECO:0000256" key="1">
    <source>
        <dbReference type="SAM" id="MobiDB-lite"/>
    </source>
</evidence>
<sequence length="136" mass="14975">MSEYRSAERSHRNGPTRNGNHKCDDKCNRQAPIAQAECSDTDYETSRSINRASSMEKAKSSTESSDGRQPRERAQSADSRHSNGTLCEMMRSSLKSRSHKHGGSKISIDGGVSGFLTVLRRSSTSHRHIATISAVH</sequence>
<reference evidence="2 3" key="1">
    <citation type="submission" date="2024-08" db="EMBL/GenBank/DDBJ databases">
        <title>Gnathostoma spinigerum genome.</title>
        <authorList>
            <person name="Gonzalez-Bertolin B."/>
            <person name="Monzon S."/>
            <person name="Zaballos A."/>
            <person name="Jimenez P."/>
            <person name="Dekumyoy P."/>
            <person name="Varona S."/>
            <person name="Cuesta I."/>
            <person name="Sumanam S."/>
            <person name="Adisakwattana P."/>
            <person name="Gasser R.B."/>
            <person name="Hernandez-Gonzalez A."/>
            <person name="Young N.D."/>
            <person name="Perteguer M.J."/>
        </authorList>
    </citation>
    <scope>NUCLEOTIDE SEQUENCE [LARGE SCALE GENOMIC DNA]</scope>
    <source>
        <strain evidence="2">AL3</strain>
        <tissue evidence="2">Liver</tissue>
    </source>
</reference>
<proteinExistence type="predicted"/>
<dbReference type="EMBL" id="JBGFUD010014752">
    <property type="protein sequence ID" value="MFH4983991.1"/>
    <property type="molecule type" value="Genomic_DNA"/>
</dbReference>
<feature type="compositionally biased region" description="Basic residues" evidence="1">
    <location>
        <begin position="94"/>
        <end position="103"/>
    </location>
</feature>
<feature type="compositionally biased region" description="Basic and acidic residues" evidence="1">
    <location>
        <begin position="54"/>
        <end position="81"/>
    </location>
</feature>